<dbReference type="InterPro" id="IPR007607">
    <property type="entry name" value="BacA/B"/>
</dbReference>
<proteinExistence type="inferred from homology"/>
<evidence type="ECO:0000256" key="1">
    <source>
        <dbReference type="ARBA" id="ARBA00044755"/>
    </source>
</evidence>
<organism evidence="3 4">
    <name type="scientific">Candidatus Magasanikbacteria bacterium CG11_big_fil_rev_8_21_14_0_20_39_34</name>
    <dbReference type="NCBI Taxonomy" id="1974653"/>
    <lineage>
        <taxon>Bacteria</taxon>
        <taxon>Candidatus Magasanikiibacteriota</taxon>
    </lineage>
</organism>
<dbReference type="Pfam" id="PF04519">
    <property type="entry name" value="Bactofilin"/>
    <property type="match status" value="1"/>
</dbReference>
<dbReference type="AlphaFoldDB" id="A0A2H0N5V5"/>
<evidence type="ECO:0000313" key="3">
    <source>
        <dbReference type="EMBL" id="PIR04279.1"/>
    </source>
</evidence>
<evidence type="ECO:0000256" key="2">
    <source>
        <dbReference type="SAM" id="MobiDB-lite"/>
    </source>
</evidence>
<accession>A0A2H0N5V5</accession>
<dbReference type="EMBL" id="PCWN01000005">
    <property type="protein sequence ID" value="PIR04279.1"/>
    <property type="molecule type" value="Genomic_DNA"/>
</dbReference>
<name>A0A2H0N5V5_9BACT</name>
<feature type="region of interest" description="Disordered" evidence="2">
    <location>
        <begin position="134"/>
        <end position="164"/>
    </location>
</feature>
<comment type="caution">
    <text evidence="3">The sequence shown here is derived from an EMBL/GenBank/DDBJ whole genome shotgun (WGS) entry which is preliminary data.</text>
</comment>
<sequence length="164" mass="17385">MFPKSQDNLAMNNRLAPTPPSTAQDTVETVVGPSVHVEGDFASEGNILVKGTVSGNVTTSRLLTVEEGAQIFANIKAGDAHISGHIKGNLRVSDRLELMETAQVLGDISCKVLVVSAGALIQGKVNMNGISIEDPKDTKSEGKRIFKTKGKTARAQELAEEEEA</sequence>
<feature type="compositionally biased region" description="Polar residues" evidence="2">
    <location>
        <begin position="1"/>
        <end position="11"/>
    </location>
</feature>
<feature type="region of interest" description="Disordered" evidence="2">
    <location>
        <begin position="1"/>
        <end position="26"/>
    </location>
</feature>
<protein>
    <recommendedName>
        <fullName evidence="5">Cell shape determination protein CcmA</fullName>
    </recommendedName>
</protein>
<dbReference type="PANTHER" id="PTHR35024">
    <property type="entry name" value="HYPOTHETICAL CYTOSOLIC PROTEIN"/>
    <property type="match status" value="1"/>
</dbReference>
<gene>
    <name evidence="3" type="ORF">COV59_01430</name>
</gene>
<dbReference type="Proteomes" id="UP000229600">
    <property type="component" value="Unassembled WGS sequence"/>
</dbReference>
<evidence type="ECO:0000313" key="4">
    <source>
        <dbReference type="Proteomes" id="UP000229600"/>
    </source>
</evidence>
<feature type="compositionally biased region" description="Basic and acidic residues" evidence="2">
    <location>
        <begin position="134"/>
        <end position="144"/>
    </location>
</feature>
<comment type="similarity">
    <text evidence="1">Belongs to the bactofilin family.</text>
</comment>
<reference evidence="3 4" key="1">
    <citation type="submission" date="2017-09" db="EMBL/GenBank/DDBJ databases">
        <title>Depth-based differentiation of microbial function through sediment-hosted aquifers and enrichment of novel symbionts in the deep terrestrial subsurface.</title>
        <authorList>
            <person name="Probst A.J."/>
            <person name="Ladd B."/>
            <person name="Jarett J.K."/>
            <person name="Geller-Mcgrath D.E."/>
            <person name="Sieber C.M."/>
            <person name="Emerson J.B."/>
            <person name="Anantharaman K."/>
            <person name="Thomas B.C."/>
            <person name="Malmstrom R."/>
            <person name="Stieglmeier M."/>
            <person name="Klingl A."/>
            <person name="Woyke T."/>
            <person name="Ryan C.M."/>
            <person name="Banfield J.F."/>
        </authorList>
    </citation>
    <scope>NUCLEOTIDE SEQUENCE [LARGE SCALE GENOMIC DNA]</scope>
    <source>
        <strain evidence="3">CG11_big_fil_rev_8_21_14_0_20_39_34</strain>
    </source>
</reference>
<dbReference type="PANTHER" id="PTHR35024:SF4">
    <property type="entry name" value="POLYMER-FORMING CYTOSKELETAL PROTEIN"/>
    <property type="match status" value="1"/>
</dbReference>
<evidence type="ECO:0008006" key="5">
    <source>
        <dbReference type="Google" id="ProtNLM"/>
    </source>
</evidence>